<reference evidence="1" key="2">
    <citation type="submission" date="2018-05" db="EMBL/GenBank/DDBJ databases">
        <title>OmerRS3 (Oryza meridionalis Reference Sequence Version 3).</title>
        <authorList>
            <person name="Zhang J."/>
            <person name="Kudrna D."/>
            <person name="Lee S."/>
            <person name="Talag J."/>
            <person name="Welchert J."/>
            <person name="Wing R.A."/>
        </authorList>
    </citation>
    <scope>NUCLEOTIDE SEQUENCE [LARGE SCALE GENOMIC DNA]</scope>
    <source>
        <strain evidence="1">cv. OR44</strain>
    </source>
</reference>
<sequence>MAAAGPSRGDISPLCGGGGAMFVGGGGVSQAGRRQIRPRRRRIYDGGIERHEAGAVRPLLCCSPQCSSLYTGGVVKLEVVAAVVWIVPRSPEILAGNMDDTDVFAPPADSSQFPFRPARPPPFSWSSAPRPAVESFGGGVFCSSVLVVQSVCSQGAWASLVLHVPCGCVNL</sequence>
<evidence type="ECO:0000313" key="1">
    <source>
        <dbReference type="EnsemblPlants" id="OMERI11G05660.1"/>
    </source>
</evidence>
<dbReference type="AlphaFoldDB" id="A0A0E0F3N3"/>
<reference evidence="1" key="1">
    <citation type="submission" date="2015-04" db="UniProtKB">
        <authorList>
            <consortium name="EnsemblPlants"/>
        </authorList>
    </citation>
    <scope>IDENTIFICATION</scope>
</reference>
<proteinExistence type="predicted"/>
<name>A0A0E0F3N3_9ORYZ</name>
<accession>A0A0E0F3N3</accession>
<organism evidence="1">
    <name type="scientific">Oryza meridionalis</name>
    <dbReference type="NCBI Taxonomy" id="40149"/>
    <lineage>
        <taxon>Eukaryota</taxon>
        <taxon>Viridiplantae</taxon>
        <taxon>Streptophyta</taxon>
        <taxon>Embryophyta</taxon>
        <taxon>Tracheophyta</taxon>
        <taxon>Spermatophyta</taxon>
        <taxon>Magnoliopsida</taxon>
        <taxon>Liliopsida</taxon>
        <taxon>Poales</taxon>
        <taxon>Poaceae</taxon>
        <taxon>BOP clade</taxon>
        <taxon>Oryzoideae</taxon>
        <taxon>Oryzeae</taxon>
        <taxon>Oryzinae</taxon>
        <taxon>Oryza</taxon>
    </lineage>
</organism>
<evidence type="ECO:0000313" key="2">
    <source>
        <dbReference type="Proteomes" id="UP000008021"/>
    </source>
</evidence>
<dbReference type="Proteomes" id="UP000008021">
    <property type="component" value="Chromosome 11"/>
</dbReference>
<protein>
    <submittedName>
        <fullName evidence="1">Uncharacterized protein</fullName>
    </submittedName>
</protein>
<dbReference type="Gramene" id="OMERI11G05660.1">
    <property type="protein sequence ID" value="OMERI11G05660.1"/>
    <property type="gene ID" value="OMERI11G05660"/>
</dbReference>
<keyword evidence="2" id="KW-1185">Reference proteome</keyword>
<dbReference type="HOGENOM" id="CLU_1565340_0_0_1"/>
<dbReference type="EnsemblPlants" id="OMERI11G05660.1">
    <property type="protein sequence ID" value="OMERI11G05660.1"/>
    <property type="gene ID" value="OMERI11G05660"/>
</dbReference>